<evidence type="ECO:0000313" key="4">
    <source>
        <dbReference type="Proteomes" id="UP001165143"/>
    </source>
</evidence>
<sequence>MSTTTPTAAAHVTGWDRTAVIALGATGFALSYDSLQQMATAVHVRGLLTYLFPFIVDGFIAYSIRALLVMRDAPLRARAYVWLLFGAATGTSLWANALHAVRMNEQSSATGLRLTDTVVAVLSTIAPLASAGAVHLYILLARGPVNPPDRDSPTDRPAVPDDTADSAPVAAGDREAARQAVLPVSGLPAEVAPVTGSPVSPVTALPMAVTGAVDLGGQPVSGGPVTGRPAEVVPVTGSPVSPVTALPVTDRVADRDTEELLEIARQAVAEADNKLTRAVVATAIRGQQIPLSSDTLTQLMAQLREQQRKNQLADADRN</sequence>
<feature type="region of interest" description="Disordered" evidence="1">
    <location>
        <begin position="146"/>
        <end position="175"/>
    </location>
</feature>
<keyword evidence="2" id="KW-0472">Membrane</keyword>
<keyword evidence="2" id="KW-1133">Transmembrane helix</keyword>
<dbReference type="OrthoDB" id="4059373at2"/>
<feature type="transmembrane region" description="Helical" evidence="2">
    <location>
        <begin position="80"/>
        <end position="98"/>
    </location>
</feature>
<proteinExistence type="predicted"/>
<evidence type="ECO:0000256" key="1">
    <source>
        <dbReference type="SAM" id="MobiDB-lite"/>
    </source>
</evidence>
<dbReference type="EMBL" id="BSRX01000046">
    <property type="protein sequence ID" value="GLW58045.1"/>
    <property type="molecule type" value="Genomic_DNA"/>
</dbReference>
<gene>
    <name evidence="3" type="ORF">Kpho01_60560</name>
</gene>
<evidence type="ECO:0000313" key="3">
    <source>
        <dbReference type="EMBL" id="GLW58045.1"/>
    </source>
</evidence>
<reference evidence="3" key="1">
    <citation type="submission" date="2023-02" db="EMBL/GenBank/DDBJ databases">
        <title>Kitasatospora phosalacinea NBRC 14362.</title>
        <authorList>
            <person name="Ichikawa N."/>
            <person name="Sato H."/>
            <person name="Tonouchi N."/>
        </authorList>
    </citation>
    <scope>NUCLEOTIDE SEQUENCE</scope>
    <source>
        <strain evidence="3">NBRC 14362</strain>
    </source>
</reference>
<dbReference type="Proteomes" id="UP001165143">
    <property type="component" value="Unassembled WGS sequence"/>
</dbReference>
<protein>
    <recommendedName>
        <fullName evidence="5">DUF2637 domain-containing protein</fullName>
    </recommendedName>
</protein>
<evidence type="ECO:0008006" key="5">
    <source>
        <dbReference type="Google" id="ProtNLM"/>
    </source>
</evidence>
<accession>A0A9W6PN60</accession>
<organism evidence="3 4">
    <name type="scientific">Kitasatospora phosalacinea</name>
    <dbReference type="NCBI Taxonomy" id="2065"/>
    <lineage>
        <taxon>Bacteria</taxon>
        <taxon>Bacillati</taxon>
        <taxon>Actinomycetota</taxon>
        <taxon>Actinomycetes</taxon>
        <taxon>Kitasatosporales</taxon>
        <taxon>Streptomycetaceae</taxon>
        <taxon>Kitasatospora</taxon>
    </lineage>
</organism>
<evidence type="ECO:0000256" key="2">
    <source>
        <dbReference type="SAM" id="Phobius"/>
    </source>
</evidence>
<feature type="transmembrane region" description="Helical" evidence="2">
    <location>
        <begin position="47"/>
        <end position="68"/>
    </location>
</feature>
<dbReference type="InterPro" id="IPR021235">
    <property type="entry name" value="DUF2637"/>
</dbReference>
<name>A0A9W6PN60_9ACTN</name>
<keyword evidence="2" id="KW-0812">Transmembrane</keyword>
<dbReference type="AlphaFoldDB" id="A0A9W6PN60"/>
<dbReference type="RefSeq" id="WP_033252429.1">
    <property type="nucleotide sequence ID" value="NZ_BSRX01000046.1"/>
</dbReference>
<feature type="transmembrane region" description="Helical" evidence="2">
    <location>
        <begin position="118"/>
        <end position="140"/>
    </location>
</feature>
<comment type="caution">
    <text evidence="3">The sequence shown here is derived from an EMBL/GenBank/DDBJ whole genome shotgun (WGS) entry which is preliminary data.</text>
</comment>
<dbReference type="Pfam" id="PF10935">
    <property type="entry name" value="DUF2637"/>
    <property type="match status" value="1"/>
</dbReference>